<dbReference type="Proteomes" id="UP001497744">
    <property type="component" value="Unassembled WGS sequence"/>
</dbReference>
<sequence>MEGCLPNWFGGLAGPLGGESRNVGGGATGTAGRIWLGDTLNLCGAWDACALAKCGCALALVALADTNALAAAGNRRPEDDAFFPLEPPRPREPPLPRIATTLGHCVRCSADCGVRSHRLPAALPGSGEPRQEPPDRTLPLRGIFNGGLG</sequence>
<comment type="caution">
    <text evidence="2">The sequence shown here is derived from an EMBL/GenBank/DDBJ whole genome shotgun (WGS) entry which is preliminary data.</text>
</comment>
<dbReference type="RefSeq" id="XP_067714180.1">
    <property type="nucleotide sequence ID" value="XM_067858079.1"/>
</dbReference>
<reference evidence="2 3" key="1">
    <citation type="submission" date="2021-06" db="EMBL/GenBank/DDBJ databases">
        <title>Genome sequence of Babesia caballi.</title>
        <authorList>
            <person name="Yamagishi J."/>
            <person name="Kidaka T."/>
            <person name="Ochi A."/>
        </authorList>
    </citation>
    <scope>NUCLEOTIDE SEQUENCE [LARGE SCALE GENOMIC DNA]</scope>
    <source>
        <strain evidence="2">USDA-D6B2</strain>
    </source>
</reference>
<dbReference type="AlphaFoldDB" id="A0AAV4LSQ2"/>
<evidence type="ECO:0000256" key="1">
    <source>
        <dbReference type="SAM" id="MobiDB-lite"/>
    </source>
</evidence>
<proteinExistence type="predicted"/>
<protein>
    <submittedName>
        <fullName evidence="2">Cell wall transcription factor ACE2-like isoform X3</fullName>
    </submittedName>
</protein>
<accession>A0AAV4LSQ2</accession>
<keyword evidence="3" id="KW-1185">Reference proteome</keyword>
<dbReference type="EMBL" id="BPLF01000001">
    <property type="protein sequence ID" value="GIX62111.1"/>
    <property type="molecule type" value="Genomic_DNA"/>
</dbReference>
<organism evidence="2 3">
    <name type="scientific">Babesia caballi</name>
    <dbReference type="NCBI Taxonomy" id="5871"/>
    <lineage>
        <taxon>Eukaryota</taxon>
        <taxon>Sar</taxon>
        <taxon>Alveolata</taxon>
        <taxon>Apicomplexa</taxon>
        <taxon>Aconoidasida</taxon>
        <taxon>Piroplasmida</taxon>
        <taxon>Babesiidae</taxon>
        <taxon>Babesia</taxon>
    </lineage>
</organism>
<feature type="region of interest" description="Disordered" evidence="1">
    <location>
        <begin position="120"/>
        <end position="149"/>
    </location>
</feature>
<gene>
    <name evidence="2" type="ORF">BcabD6B2_15460</name>
</gene>
<evidence type="ECO:0000313" key="3">
    <source>
        <dbReference type="Proteomes" id="UP001497744"/>
    </source>
</evidence>
<dbReference type="GeneID" id="94193592"/>
<name>A0AAV4LSQ2_BABCB</name>
<evidence type="ECO:0000313" key="2">
    <source>
        <dbReference type="EMBL" id="GIX62111.1"/>
    </source>
</evidence>